<organism evidence="3 4">
    <name type="scientific">Plasmodium chabaudi chabaudi</name>
    <dbReference type="NCBI Taxonomy" id="31271"/>
    <lineage>
        <taxon>Eukaryota</taxon>
        <taxon>Sar</taxon>
        <taxon>Alveolata</taxon>
        <taxon>Apicomplexa</taxon>
        <taxon>Aconoidasida</taxon>
        <taxon>Haemosporida</taxon>
        <taxon>Plasmodiidae</taxon>
        <taxon>Plasmodium</taxon>
        <taxon>Plasmodium (Vinckeia)</taxon>
    </lineage>
</organism>
<keyword evidence="2" id="KW-1133">Transmembrane helix</keyword>
<evidence type="ECO:0000313" key="3">
    <source>
        <dbReference type="EMBL" id="SCL82339.1"/>
    </source>
</evidence>
<gene>
    <name evidence="3" type="ORF">PCHCB_000493200</name>
</gene>
<sequence>MDPNGMCETFLEADKIINRENGASMTMDDIRKNSSFNGLCPNNKCVTDEQCIGAMTTYVSLKVKADKNNEHGEYFLMWLSDKLFKMHQKDKREGENNRITLNEAYKKYLDKDIGDYKYWDLLGNINGLKEANLSHMNEFYKLLKHICKTIMHHKIKPTESANILQNSTNSYNQYMLLYQNVSECDSYLHLLDNLKKTYEKFRSTIKNGDPNLASSLQTLTTIENTDSYFVEGFSTFDFSNSKCQSKYDDNILKKWEKTKAQRKQKDNGDNEDNNPQSPKVQSSVDQIPSPQAETGTSSSIPDNGSDTLKSKDKVVGDTQSKENSKGSETTGICDIYVPKEYKQTRILIIVILIPITLAIMYKYLPSGRKKELKRKKNMKRVINLMEGKRQMQIIIKSSSQKKQTKKSINPVYGEKSPSINIYKLMQADPVPFINLIFLVIFLFIKEKTILWKDIFN</sequence>
<dbReference type="EMBL" id="FMIM01000028">
    <property type="protein sequence ID" value="SCL82339.1"/>
    <property type="molecule type" value="Genomic_DNA"/>
</dbReference>
<evidence type="ECO:0000256" key="2">
    <source>
        <dbReference type="SAM" id="Phobius"/>
    </source>
</evidence>
<keyword evidence="2" id="KW-0812">Transmembrane</keyword>
<dbReference type="AlphaFoldDB" id="A0A1D3L6G7"/>
<feature type="transmembrane region" description="Helical" evidence="2">
    <location>
        <begin position="346"/>
        <end position="364"/>
    </location>
</feature>
<evidence type="ECO:0000256" key="1">
    <source>
        <dbReference type="SAM" id="MobiDB-lite"/>
    </source>
</evidence>
<protein>
    <submittedName>
        <fullName evidence="3">CIR protein</fullName>
    </submittedName>
</protein>
<accession>A0A1D3L6G7</accession>
<feature type="compositionally biased region" description="Polar residues" evidence="1">
    <location>
        <begin position="273"/>
        <end position="307"/>
    </location>
</feature>
<feature type="compositionally biased region" description="Basic and acidic residues" evidence="1">
    <location>
        <begin position="258"/>
        <end position="268"/>
    </location>
</feature>
<dbReference type="Proteomes" id="UP000195489">
    <property type="component" value="Unassembled WGS sequence"/>
</dbReference>
<proteinExistence type="predicted"/>
<feature type="compositionally biased region" description="Basic and acidic residues" evidence="1">
    <location>
        <begin position="308"/>
        <end position="325"/>
    </location>
</feature>
<reference evidence="3 4" key="1">
    <citation type="submission" date="2016-08" db="EMBL/GenBank/DDBJ databases">
        <authorList>
            <consortium name="Pathogen Informatics"/>
        </authorList>
    </citation>
    <scope>NUCLEOTIDE SEQUENCE [LARGE SCALE GENOMIC DNA]</scope>
    <source>
        <strain evidence="3 4">CB</strain>
    </source>
</reference>
<feature type="transmembrane region" description="Helical" evidence="2">
    <location>
        <begin position="424"/>
        <end position="444"/>
    </location>
</feature>
<dbReference type="Pfam" id="PF06022">
    <property type="entry name" value="Cir_Bir_Yir"/>
    <property type="match status" value="1"/>
</dbReference>
<evidence type="ECO:0000313" key="4">
    <source>
        <dbReference type="Proteomes" id="UP000195489"/>
    </source>
</evidence>
<feature type="region of interest" description="Disordered" evidence="1">
    <location>
        <begin position="258"/>
        <end position="329"/>
    </location>
</feature>
<dbReference type="InterPro" id="IPR006477">
    <property type="entry name" value="Yir_bir_cir"/>
</dbReference>
<name>A0A1D3L6G7_PLACU</name>
<keyword evidence="2" id="KW-0472">Membrane</keyword>